<keyword evidence="4" id="KW-1185">Reference proteome</keyword>
<dbReference type="Pfam" id="PF19189">
    <property type="entry name" value="Mtf2"/>
    <property type="match status" value="1"/>
</dbReference>
<feature type="region of interest" description="Disordered" evidence="1">
    <location>
        <begin position="402"/>
        <end position="466"/>
    </location>
</feature>
<feature type="region of interest" description="Disordered" evidence="1">
    <location>
        <begin position="150"/>
        <end position="179"/>
    </location>
</feature>
<dbReference type="STRING" id="27342.A0A0H2R4T9"/>
<dbReference type="EMBL" id="KQ086177">
    <property type="protein sequence ID" value="KLO06859.1"/>
    <property type="molecule type" value="Genomic_DNA"/>
</dbReference>
<sequence>MSARFKSSILRVAGRTARQQRSLPPKHVFRPQRLYTTEGGKGDEVQASASTSKAGPSSSRSEEPLFSTSGSAWDLVFQGIDDMAPPIASSSAGLAFPRKVQRPSQVPYPQDSRGTSSQRPARRQSMTASEIDAFDSMFNLIFQAVAENKPKDKLPASGTSSGIGARQFKSDGTKAAEEMTGEDDVLGTLYGKIRRRVGRTVKEDEELLDRKREQIELCATDHELLEWAMRELFDESVKYEQAAREAADQNTSSPSSSKDSEKSDPKPSLPSLQPPCYAALLALLMRTFREKYRDPHTALSLFAYAQRLSIASYVFGCTTPAYNELLQTRWACFRDLRGVADALTEMRVNGVQPDARTRALAEEVRREVGARNLWQEESGLGAGANESVFELLQKIEELSFKKATEPSESRGGNFMRGHGGRRRNGSKRWTAGLESWKNDASSGDEGNDYKFGDWSFSSERRTSSRY</sequence>
<dbReference type="GO" id="GO:0005739">
    <property type="term" value="C:mitochondrion"/>
    <property type="evidence" value="ECO:0007669"/>
    <property type="project" value="InterPro"/>
</dbReference>
<evidence type="ECO:0000313" key="3">
    <source>
        <dbReference type="EMBL" id="KLO06859.1"/>
    </source>
</evidence>
<organism evidence="3 4">
    <name type="scientific">Schizopora paradoxa</name>
    <dbReference type="NCBI Taxonomy" id="27342"/>
    <lineage>
        <taxon>Eukaryota</taxon>
        <taxon>Fungi</taxon>
        <taxon>Dikarya</taxon>
        <taxon>Basidiomycota</taxon>
        <taxon>Agaricomycotina</taxon>
        <taxon>Agaricomycetes</taxon>
        <taxon>Hymenochaetales</taxon>
        <taxon>Schizoporaceae</taxon>
        <taxon>Schizopora</taxon>
    </lineage>
</organism>
<evidence type="ECO:0000259" key="2">
    <source>
        <dbReference type="Pfam" id="PF19189"/>
    </source>
</evidence>
<protein>
    <recommendedName>
        <fullName evidence="2">Mtf2-like C-terminal domain-containing protein</fullName>
    </recommendedName>
</protein>
<feature type="compositionally biased region" description="Polar residues" evidence="1">
    <location>
        <begin position="112"/>
        <end position="126"/>
    </location>
</feature>
<feature type="region of interest" description="Disordered" evidence="1">
    <location>
        <begin position="94"/>
        <end position="126"/>
    </location>
</feature>
<dbReference type="OrthoDB" id="2444174at2759"/>
<reference evidence="3 4" key="1">
    <citation type="submission" date="2015-04" db="EMBL/GenBank/DDBJ databases">
        <title>Complete genome sequence of Schizopora paradoxa KUC8140, a cosmopolitan wood degrader in East Asia.</title>
        <authorList>
            <consortium name="DOE Joint Genome Institute"/>
            <person name="Min B."/>
            <person name="Park H."/>
            <person name="Jang Y."/>
            <person name="Kim J.-J."/>
            <person name="Kim K.H."/>
            <person name="Pangilinan J."/>
            <person name="Lipzen A."/>
            <person name="Riley R."/>
            <person name="Grigoriev I.V."/>
            <person name="Spatafora J.W."/>
            <person name="Choi I.-G."/>
        </authorList>
    </citation>
    <scope>NUCLEOTIDE SEQUENCE [LARGE SCALE GENOMIC DNA]</scope>
    <source>
        <strain evidence="3 4">KUC8140</strain>
    </source>
</reference>
<dbReference type="InterPro" id="IPR040009">
    <property type="entry name" value="Mtf2/C5D6.12-like"/>
</dbReference>
<feature type="domain" description="Mtf2-like C-terminal" evidence="2">
    <location>
        <begin position="205"/>
        <end position="393"/>
    </location>
</feature>
<feature type="compositionally biased region" description="Low complexity" evidence="1">
    <location>
        <begin position="47"/>
        <end position="59"/>
    </location>
</feature>
<dbReference type="PANTHER" id="PTHR39468">
    <property type="entry name" value="CHROMOSOME 7, WHOLE GENOME SHOTGUN SEQUENCE"/>
    <property type="match status" value="1"/>
</dbReference>
<dbReference type="AlphaFoldDB" id="A0A0H2R4T9"/>
<gene>
    <name evidence="3" type="ORF">SCHPADRAFT_860899</name>
</gene>
<proteinExistence type="predicted"/>
<dbReference type="PANTHER" id="PTHR39468:SF1">
    <property type="entry name" value="MTF2-LIKE C-TERMINAL DOMAIN-CONTAINING PROTEIN"/>
    <property type="match status" value="1"/>
</dbReference>
<dbReference type="InParanoid" id="A0A0H2R4T9"/>
<dbReference type="Proteomes" id="UP000053477">
    <property type="component" value="Unassembled WGS sequence"/>
</dbReference>
<feature type="compositionally biased region" description="Basic and acidic residues" evidence="1">
    <location>
        <begin position="168"/>
        <end position="177"/>
    </location>
</feature>
<dbReference type="InterPro" id="IPR043837">
    <property type="entry name" value="Mtf2-like_C"/>
</dbReference>
<feature type="region of interest" description="Disordered" evidence="1">
    <location>
        <begin position="243"/>
        <end position="271"/>
    </location>
</feature>
<evidence type="ECO:0000256" key="1">
    <source>
        <dbReference type="SAM" id="MobiDB-lite"/>
    </source>
</evidence>
<evidence type="ECO:0000313" key="4">
    <source>
        <dbReference type="Proteomes" id="UP000053477"/>
    </source>
</evidence>
<name>A0A0H2R4T9_9AGAM</name>
<feature type="region of interest" description="Disordered" evidence="1">
    <location>
        <begin position="1"/>
        <end position="66"/>
    </location>
</feature>
<accession>A0A0H2R4T9</accession>